<dbReference type="CDD" id="cd06324">
    <property type="entry name" value="PBP1_ABC_sugar_binding-like"/>
    <property type="match status" value="1"/>
</dbReference>
<keyword evidence="3" id="KW-0732">Signal</keyword>
<dbReference type="EMBL" id="FWZT01000005">
    <property type="protein sequence ID" value="SMF12128.1"/>
    <property type="molecule type" value="Genomic_DNA"/>
</dbReference>
<dbReference type="STRING" id="1513793.SAMN06296036_105138"/>
<dbReference type="Gene3D" id="3.40.50.2300">
    <property type="match status" value="2"/>
</dbReference>
<keyword evidence="6" id="KW-1185">Reference proteome</keyword>
<dbReference type="Proteomes" id="UP000192907">
    <property type="component" value="Unassembled WGS sequence"/>
</dbReference>
<dbReference type="GO" id="GO:0030313">
    <property type="term" value="C:cell envelope"/>
    <property type="evidence" value="ECO:0007669"/>
    <property type="project" value="UniProtKB-SubCell"/>
</dbReference>
<name>A0A1Y6BHL1_9BACT</name>
<dbReference type="RefSeq" id="WP_132317425.1">
    <property type="nucleotide sequence ID" value="NZ_FWZT01000005.1"/>
</dbReference>
<protein>
    <submittedName>
        <fullName evidence="5">Monosaccharide ABC transporter substrate-binding protein, CUT2 family</fullName>
    </submittedName>
</protein>
<proteinExistence type="inferred from homology"/>
<dbReference type="PANTHER" id="PTHR46847:SF2">
    <property type="entry name" value="ABC TRANSPORTER SUGAR-BINDING PROTEIN"/>
    <property type="match status" value="1"/>
</dbReference>
<evidence type="ECO:0000313" key="5">
    <source>
        <dbReference type="EMBL" id="SMF12128.1"/>
    </source>
</evidence>
<evidence type="ECO:0000313" key="6">
    <source>
        <dbReference type="Proteomes" id="UP000192907"/>
    </source>
</evidence>
<sequence length="367" mass="41490">MKYFMLILFLTVLDTIAVSQIKVAFVRPGRQSNIFWGKVSKVFEKAAQDLSVSYRIHIAGDYIPEKMENLIGYMKALDDAINSQPDYLITYVVRQETIRLLERTKSTKTKVFLINAAIPEEELVHVGRPRDRFPNWLGHMHPDDEKAGYDLAKNLITIAQQDFTGSLEMIALSGSKESSPGYLRAEGLKQAVKDHPNVKLKEHRYIYDWSPKRAKRTAEKLLDNTSAPKIVWTASDAMALEVAEIAIKKSLEPNKNIFIGGVDWLDGALTGIENGKIAVSMGGHLMEAAWALILLHDYHHGIDFADSLGTQIQSKMSPIHKDNISHLAKSFRFEQLKTIDFRNLSKVYNKGLKVHITNLEDTIKQSE</sequence>
<evidence type="ECO:0000256" key="3">
    <source>
        <dbReference type="ARBA" id="ARBA00022729"/>
    </source>
</evidence>
<dbReference type="AlphaFoldDB" id="A0A1Y6BHL1"/>
<dbReference type="InterPro" id="IPR028082">
    <property type="entry name" value="Peripla_BP_I"/>
</dbReference>
<reference evidence="6" key="1">
    <citation type="submission" date="2017-04" db="EMBL/GenBank/DDBJ databases">
        <authorList>
            <person name="Varghese N."/>
            <person name="Submissions S."/>
        </authorList>
    </citation>
    <scope>NUCLEOTIDE SEQUENCE [LARGE SCALE GENOMIC DNA]</scope>
    <source>
        <strain evidence="6">RKEM611</strain>
    </source>
</reference>
<dbReference type="SUPFAM" id="SSF53822">
    <property type="entry name" value="Periplasmic binding protein-like I"/>
    <property type="match status" value="1"/>
</dbReference>
<comment type="subcellular location">
    <subcellularLocation>
        <location evidence="1">Cell envelope</location>
    </subcellularLocation>
</comment>
<gene>
    <name evidence="5" type="ORF">SAMN06296036_105138</name>
</gene>
<evidence type="ECO:0000256" key="2">
    <source>
        <dbReference type="ARBA" id="ARBA00007639"/>
    </source>
</evidence>
<dbReference type="InterPro" id="IPR025997">
    <property type="entry name" value="SBP_2_dom"/>
</dbReference>
<comment type="similarity">
    <text evidence="2">Belongs to the bacterial solute-binding protein 2 family.</text>
</comment>
<organism evidence="5 6">
    <name type="scientific">Pseudobacteriovorax antillogorgiicola</name>
    <dbReference type="NCBI Taxonomy" id="1513793"/>
    <lineage>
        <taxon>Bacteria</taxon>
        <taxon>Pseudomonadati</taxon>
        <taxon>Bdellovibrionota</taxon>
        <taxon>Oligoflexia</taxon>
        <taxon>Oligoflexales</taxon>
        <taxon>Pseudobacteriovoracaceae</taxon>
        <taxon>Pseudobacteriovorax</taxon>
    </lineage>
</organism>
<dbReference type="OrthoDB" id="245475at2"/>
<dbReference type="PANTHER" id="PTHR46847">
    <property type="entry name" value="D-ALLOSE-BINDING PERIPLASMIC PROTEIN-RELATED"/>
    <property type="match status" value="1"/>
</dbReference>
<feature type="domain" description="Periplasmic binding protein" evidence="4">
    <location>
        <begin position="24"/>
        <end position="282"/>
    </location>
</feature>
<evidence type="ECO:0000259" key="4">
    <source>
        <dbReference type="Pfam" id="PF13407"/>
    </source>
</evidence>
<dbReference type="Pfam" id="PF13407">
    <property type="entry name" value="Peripla_BP_4"/>
    <property type="match status" value="1"/>
</dbReference>
<accession>A0A1Y6BHL1</accession>
<dbReference type="GO" id="GO:0030246">
    <property type="term" value="F:carbohydrate binding"/>
    <property type="evidence" value="ECO:0007669"/>
    <property type="project" value="UniProtKB-ARBA"/>
</dbReference>
<evidence type="ECO:0000256" key="1">
    <source>
        <dbReference type="ARBA" id="ARBA00004196"/>
    </source>
</evidence>